<dbReference type="AlphaFoldDB" id="A0A8J3FWE9"/>
<name>A0A8J3FWE9_9PSEU</name>
<dbReference type="Pfam" id="PF02771">
    <property type="entry name" value="Acyl-CoA_dh_N"/>
    <property type="match status" value="1"/>
</dbReference>
<dbReference type="SUPFAM" id="SSF47203">
    <property type="entry name" value="Acyl-CoA dehydrogenase C-terminal domain-like"/>
    <property type="match status" value="1"/>
</dbReference>
<dbReference type="GO" id="GO:0004497">
    <property type="term" value="F:monooxygenase activity"/>
    <property type="evidence" value="ECO:0007669"/>
    <property type="project" value="UniProtKB-KW"/>
</dbReference>
<dbReference type="SUPFAM" id="SSF56645">
    <property type="entry name" value="Acyl-CoA dehydrogenase NM domain-like"/>
    <property type="match status" value="1"/>
</dbReference>
<dbReference type="InterPro" id="IPR013786">
    <property type="entry name" value="AcylCoA_DH/ox_N"/>
</dbReference>
<dbReference type="InterPro" id="IPR009100">
    <property type="entry name" value="AcylCoA_DH/oxidase_NM_dom_sf"/>
</dbReference>
<dbReference type="PANTHER" id="PTHR43884:SF12">
    <property type="entry name" value="ISOVALERYL-COA DEHYDROGENASE, MITOCHONDRIAL-RELATED"/>
    <property type="match status" value="1"/>
</dbReference>
<dbReference type="Gene3D" id="2.40.110.10">
    <property type="entry name" value="Butyryl-CoA Dehydrogenase, subunit A, domain 2"/>
    <property type="match status" value="1"/>
</dbReference>
<evidence type="ECO:0000256" key="1">
    <source>
        <dbReference type="ARBA" id="ARBA00023002"/>
    </source>
</evidence>
<reference evidence="4" key="1">
    <citation type="journal article" date="2014" name="Int. J. Syst. Evol. Microbiol.">
        <title>Complete genome sequence of Corynebacterium casei LMG S-19264T (=DSM 44701T), isolated from a smear-ripened cheese.</title>
        <authorList>
            <consortium name="US DOE Joint Genome Institute (JGI-PGF)"/>
            <person name="Walter F."/>
            <person name="Albersmeier A."/>
            <person name="Kalinowski J."/>
            <person name="Ruckert C."/>
        </authorList>
    </citation>
    <scope>NUCLEOTIDE SEQUENCE</scope>
    <source>
        <strain evidence="4">CGMCC 4.5737</strain>
    </source>
</reference>
<sequence>MPDLLVDDDWIKAARRVAEDLKIDSVERDRANEAPFGEARKLRDAGLLNLLIPTERGGGGARWRTAYQVIREIAIADGSIGQLIGYHYLLSWNPRFFGSAEAQERLERQSAAGNWLWGGAFNPRDDDPTLTPRGDHFILNGRKSFTTGARVGDRIVVGALRPDTDEHVALIVDPAQKGVNRPDDWDNIGQRLSASGSTEFINVVVSPDDVLGSYDNLSPFASLVTPTIQLVFVQFYLGIAEGALATAREYTVSRSRPWLLSGVDSATRDPYVLGTYGELVTATKAARALADQAINAIDPALHDRREALTGEERGEIATLIAAAKVAATRTALDVTSRVFEVTGARSTASKYGLDRFWRNVRTHTLHDPVAYKLREVGDHFLTGAHPPYTLYT</sequence>
<dbReference type="Gene3D" id="1.10.540.10">
    <property type="entry name" value="Acyl-CoA dehydrogenase/oxidase, N-terminal domain"/>
    <property type="match status" value="1"/>
</dbReference>
<protein>
    <submittedName>
        <fullName evidence="4">FMNH2-dependent monooxygenase</fullName>
    </submittedName>
</protein>
<reference evidence="4" key="2">
    <citation type="submission" date="2020-09" db="EMBL/GenBank/DDBJ databases">
        <authorList>
            <person name="Sun Q."/>
            <person name="Zhou Y."/>
        </authorList>
    </citation>
    <scope>NUCLEOTIDE SEQUENCE</scope>
    <source>
        <strain evidence="4">CGMCC 4.5737</strain>
    </source>
</reference>
<organism evidence="4 5">
    <name type="scientific">Longimycelium tulufanense</name>
    <dbReference type="NCBI Taxonomy" id="907463"/>
    <lineage>
        <taxon>Bacteria</taxon>
        <taxon>Bacillati</taxon>
        <taxon>Actinomycetota</taxon>
        <taxon>Actinomycetes</taxon>
        <taxon>Pseudonocardiales</taxon>
        <taxon>Pseudonocardiaceae</taxon>
        <taxon>Longimycelium</taxon>
    </lineage>
</organism>
<accession>A0A8J3FWE9</accession>
<feature type="domain" description="Acyl-CoA dehydrogenase/oxidase N-terminal" evidence="2">
    <location>
        <begin position="13"/>
        <end position="113"/>
    </location>
</feature>
<evidence type="ECO:0000259" key="2">
    <source>
        <dbReference type="Pfam" id="PF02771"/>
    </source>
</evidence>
<dbReference type="InterPro" id="IPR036250">
    <property type="entry name" value="AcylCo_DH-like_C"/>
</dbReference>
<dbReference type="InterPro" id="IPR037069">
    <property type="entry name" value="AcylCoA_DH/ox_N_sf"/>
</dbReference>
<comment type="caution">
    <text evidence="4">The sequence shown here is derived from an EMBL/GenBank/DDBJ whole genome shotgun (WGS) entry which is preliminary data.</text>
</comment>
<feature type="domain" description="Acyl-CoA dehydrogenase C-terminal" evidence="3">
    <location>
        <begin position="231"/>
        <end position="366"/>
    </location>
</feature>
<evidence type="ECO:0000313" key="5">
    <source>
        <dbReference type="Proteomes" id="UP000637578"/>
    </source>
</evidence>
<dbReference type="RefSeq" id="WP_189058571.1">
    <property type="nucleotide sequence ID" value="NZ_BMMK01000014.1"/>
</dbReference>
<dbReference type="InterPro" id="IPR013107">
    <property type="entry name" value="Acyl-CoA_DH_C"/>
</dbReference>
<dbReference type="InterPro" id="IPR046373">
    <property type="entry name" value="Acyl-CoA_Oxase/DH_mid-dom_sf"/>
</dbReference>
<dbReference type="GO" id="GO:0006552">
    <property type="term" value="P:L-leucine catabolic process"/>
    <property type="evidence" value="ECO:0007669"/>
    <property type="project" value="TreeGrafter"/>
</dbReference>
<dbReference type="GO" id="GO:0008470">
    <property type="term" value="F:3-methylbutanoyl-CoA dehydrogenase activity"/>
    <property type="evidence" value="ECO:0007669"/>
    <property type="project" value="TreeGrafter"/>
</dbReference>
<keyword evidence="4" id="KW-0503">Monooxygenase</keyword>
<gene>
    <name evidence="4" type="ORF">GCM10012275_32960</name>
</gene>
<keyword evidence="5" id="KW-1185">Reference proteome</keyword>
<dbReference type="Pfam" id="PF08028">
    <property type="entry name" value="Acyl-CoA_dh_2"/>
    <property type="match status" value="1"/>
</dbReference>
<evidence type="ECO:0000259" key="3">
    <source>
        <dbReference type="Pfam" id="PF08028"/>
    </source>
</evidence>
<dbReference type="GO" id="GO:0050660">
    <property type="term" value="F:flavin adenine dinucleotide binding"/>
    <property type="evidence" value="ECO:0007669"/>
    <property type="project" value="InterPro"/>
</dbReference>
<dbReference type="PIRSF" id="PIRSF016578">
    <property type="entry name" value="HsaA"/>
    <property type="match status" value="1"/>
</dbReference>
<dbReference type="PANTHER" id="PTHR43884">
    <property type="entry name" value="ACYL-COA DEHYDROGENASE"/>
    <property type="match status" value="1"/>
</dbReference>
<proteinExistence type="predicted"/>
<keyword evidence="1" id="KW-0560">Oxidoreductase</keyword>
<evidence type="ECO:0000313" key="4">
    <source>
        <dbReference type="EMBL" id="GGM59165.1"/>
    </source>
</evidence>
<dbReference type="Gene3D" id="1.20.140.10">
    <property type="entry name" value="Butyryl-CoA Dehydrogenase, subunit A, domain 3"/>
    <property type="match status" value="1"/>
</dbReference>
<dbReference type="Proteomes" id="UP000637578">
    <property type="component" value="Unassembled WGS sequence"/>
</dbReference>
<dbReference type="EMBL" id="BMMK01000014">
    <property type="protein sequence ID" value="GGM59165.1"/>
    <property type="molecule type" value="Genomic_DNA"/>
</dbReference>